<organism evidence="2 3">
    <name type="scientific">Fukomys damarensis</name>
    <name type="common">Damaraland mole rat</name>
    <name type="synonym">Cryptomys damarensis</name>
    <dbReference type="NCBI Taxonomy" id="885580"/>
    <lineage>
        <taxon>Eukaryota</taxon>
        <taxon>Metazoa</taxon>
        <taxon>Chordata</taxon>
        <taxon>Craniata</taxon>
        <taxon>Vertebrata</taxon>
        <taxon>Euteleostomi</taxon>
        <taxon>Mammalia</taxon>
        <taxon>Eutheria</taxon>
        <taxon>Euarchontoglires</taxon>
        <taxon>Glires</taxon>
        <taxon>Rodentia</taxon>
        <taxon>Hystricomorpha</taxon>
        <taxon>Bathyergidae</taxon>
        <taxon>Fukomys</taxon>
    </lineage>
</organism>
<name>A0A091CW29_FUKDA</name>
<reference evidence="2 3" key="1">
    <citation type="submission" date="2013-11" db="EMBL/GenBank/DDBJ databases">
        <title>The Damaraland mole rat (Fukomys damarensis) genome and evolution of African mole rats.</title>
        <authorList>
            <person name="Gladyshev V.N."/>
            <person name="Fang X."/>
        </authorList>
    </citation>
    <scope>NUCLEOTIDE SEQUENCE [LARGE SCALE GENOMIC DNA]</scope>
    <source>
        <tissue evidence="2">Liver</tissue>
    </source>
</reference>
<protein>
    <submittedName>
        <fullName evidence="2">Uncharacterized protein</fullName>
    </submittedName>
</protein>
<dbReference type="EMBL" id="KN124084">
    <property type="protein sequence ID" value="KFO22348.1"/>
    <property type="molecule type" value="Genomic_DNA"/>
</dbReference>
<feature type="region of interest" description="Disordered" evidence="1">
    <location>
        <begin position="1"/>
        <end position="41"/>
    </location>
</feature>
<evidence type="ECO:0000313" key="2">
    <source>
        <dbReference type="EMBL" id="KFO22348.1"/>
    </source>
</evidence>
<dbReference type="AlphaFoldDB" id="A0A091CW29"/>
<evidence type="ECO:0000256" key="1">
    <source>
        <dbReference type="SAM" id="MobiDB-lite"/>
    </source>
</evidence>
<evidence type="ECO:0000313" key="3">
    <source>
        <dbReference type="Proteomes" id="UP000028990"/>
    </source>
</evidence>
<gene>
    <name evidence="2" type="ORF">H920_16268</name>
</gene>
<accession>A0A091CW29</accession>
<proteinExistence type="predicted"/>
<dbReference type="Proteomes" id="UP000028990">
    <property type="component" value="Unassembled WGS sequence"/>
</dbReference>
<feature type="region of interest" description="Disordered" evidence="1">
    <location>
        <begin position="53"/>
        <end position="81"/>
    </location>
</feature>
<keyword evidence="3" id="KW-1185">Reference proteome</keyword>
<sequence length="81" mass="8987">MAKEQCPQEVQLEKAQPADEAMASTDIEKPNSKPDSNGSPWCGRVEISVSVARNNPKAKNRAQRGPWQSLLKTARRKQSIL</sequence>